<feature type="active site" description="Proton acceptor" evidence="4">
    <location>
        <position position="151"/>
    </location>
</feature>
<reference evidence="5 6" key="1">
    <citation type="submission" date="2021-03" db="EMBL/GenBank/DDBJ databases">
        <title>Genomic and phenotypic characterization of Chloracidobacterium isolates provides evidence for multiple species.</title>
        <authorList>
            <person name="Saini M.K."/>
            <person name="Costas A.M.G."/>
            <person name="Tank M."/>
            <person name="Bryant D.A."/>
        </authorList>
    </citation>
    <scope>NUCLEOTIDE SEQUENCE [LARGE SCALE GENOMIC DNA]</scope>
    <source>
        <strain evidence="5 6">BV2-C</strain>
    </source>
</reference>
<keyword evidence="3 4" id="KW-0456">Lyase</keyword>
<evidence type="ECO:0000256" key="1">
    <source>
        <dbReference type="ARBA" id="ARBA00004863"/>
    </source>
</evidence>
<dbReference type="InterPro" id="IPR030869">
    <property type="entry name" value="MqnD"/>
</dbReference>
<name>A0ABX8BCY1_9BACT</name>
<dbReference type="InterPro" id="IPR003773">
    <property type="entry name" value="Menaquinone_biosynth"/>
</dbReference>
<accession>A0ABX8BCY1</accession>
<feature type="binding site" evidence="4">
    <location>
        <begin position="56"/>
        <end position="58"/>
    </location>
    <ligand>
        <name>substrate</name>
    </ligand>
</feature>
<dbReference type="Pfam" id="PF02621">
    <property type="entry name" value="VitK2_biosynth"/>
    <property type="match status" value="1"/>
</dbReference>
<comment type="catalytic activity">
    <reaction evidence="4">
        <text>cyclic dehypoxanthinylfutalosinate = 1,4-dihydroxy-6-naphthoate + dihydroxyacetone</text>
        <dbReference type="Rhea" id="RHEA:33087"/>
        <dbReference type="ChEBI" id="CHEBI:16016"/>
        <dbReference type="ChEBI" id="CHEBI:64254"/>
        <dbReference type="ChEBI" id="CHEBI:64270"/>
        <dbReference type="EC" id="4.1.99.29"/>
    </reaction>
</comment>
<comment type="function">
    <text evidence="4">Catalyzes the conversion of cyclic dehypoxanthine futalosine (cyclic DHFL) into 1,4-dihydroxy-6-naphthoate, a step in the biosynthesis of menaquinone (MK, vitamin K2).</text>
</comment>
<protein>
    <recommendedName>
        <fullName evidence="4">1,4-dihydroxy-6-naphtoate synthase</fullName>
        <ecNumber evidence="4">4.1.99.29</ecNumber>
    </recommendedName>
    <alternativeName>
        <fullName evidence="4">Menaquinone biosynthetic enzyme MqnD</fullName>
    </alternativeName>
</protein>
<dbReference type="CDD" id="cd13635">
    <property type="entry name" value="PBP2_Ttha1568_Mqnd"/>
    <property type="match status" value="1"/>
</dbReference>
<evidence type="ECO:0000256" key="4">
    <source>
        <dbReference type="HAMAP-Rule" id="MF_00996"/>
    </source>
</evidence>
<dbReference type="RefSeq" id="WP_211429575.1">
    <property type="nucleotide sequence ID" value="NZ_CP072648.1"/>
</dbReference>
<keyword evidence="6" id="KW-1185">Reference proteome</keyword>
<evidence type="ECO:0000256" key="2">
    <source>
        <dbReference type="ARBA" id="ARBA00022428"/>
    </source>
</evidence>
<dbReference type="PANTHER" id="PTHR37167">
    <property type="entry name" value="1,4-DIHYDROXY-6-NAPHTOATE SYNTHASE"/>
    <property type="match status" value="1"/>
</dbReference>
<dbReference type="EC" id="4.1.99.29" evidence="4"/>
<gene>
    <name evidence="4" type="primary">mqnD</name>
    <name evidence="5" type="ORF">J8C06_04430</name>
</gene>
<dbReference type="Gene3D" id="3.40.190.10">
    <property type="entry name" value="Periplasmic binding protein-like II"/>
    <property type="match status" value="2"/>
</dbReference>
<evidence type="ECO:0000313" key="6">
    <source>
        <dbReference type="Proteomes" id="UP000676506"/>
    </source>
</evidence>
<comment type="pathway">
    <text evidence="1 4">Quinol/quinone metabolism; menaquinone biosynthesis.</text>
</comment>
<comment type="similarity">
    <text evidence="4">Belongs to the MqnA/MqnD family. MqnD subfamily.</text>
</comment>
<feature type="binding site" evidence="4">
    <location>
        <begin position="112"/>
        <end position="113"/>
    </location>
    <ligand>
        <name>substrate</name>
    </ligand>
</feature>
<proteinExistence type="inferred from homology"/>
<dbReference type="EMBL" id="CP072648">
    <property type="protein sequence ID" value="QUW03685.1"/>
    <property type="molecule type" value="Genomic_DNA"/>
</dbReference>
<organism evidence="5 6">
    <name type="scientific">Chloracidobacterium validum</name>
    <dbReference type="NCBI Taxonomy" id="2821543"/>
    <lineage>
        <taxon>Bacteria</taxon>
        <taxon>Pseudomonadati</taxon>
        <taxon>Acidobacteriota</taxon>
        <taxon>Terriglobia</taxon>
        <taxon>Terriglobales</taxon>
        <taxon>Acidobacteriaceae</taxon>
        <taxon>Chloracidobacterium</taxon>
    </lineage>
</organism>
<dbReference type="Proteomes" id="UP000676506">
    <property type="component" value="Chromosome 1"/>
</dbReference>
<dbReference type="HAMAP" id="MF_00996">
    <property type="entry name" value="MqnD"/>
    <property type="match status" value="1"/>
</dbReference>
<sequence length="272" mass="29671">MTTLTLGYSPCPNDTYIFGALALGLVRPPGMTFDIRLADVQTLNEWAQAGTLDVTKLSFAALLTPEVTAHYDLLEVGAALGRNCGPLVVARESFSADTLRNKRIVTPGRLTTAHLLIRLFTNDAPVAAELPFERIMPAVVNGDYDAGVIIHESRFVYPTFGLTRILDLGMWWEQSTGLPLPLGGIAVRRTLDATQREQISQALRESLAYADAHPTAVQPYIAAHAQEMAADVQAQHIALYVNAFTRDLGDEGRRAIAALRRHAQGLSDPVQR</sequence>
<keyword evidence="2 4" id="KW-0474">Menaquinone biosynthesis</keyword>
<evidence type="ECO:0000313" key="5">
    <source>
        <dbReference type="EMBL" id="QUW03685.1"/>
    </source>
</evidence>
<evidence type="ECO:0000256" key="3">
    <source>
        <dbReference type="ARBA" id="ARBA00023239"/>
    </source>
</evidence>
<dbReference type="PANTHER" id="PTHR37167:SF1">
    <property type="entry name" value="1,4-DIHYDROXY-6-NAPHTOATE SYNTHASE"/>
    <property type="match status" value="1"/>
</dbReference>
<dbReference type="SUPFAM" id="SSF53850">
    <property type="entry name" value="Periplasmic binding protein-like II"/>
    <property type="match status" value="1"/>
</dbReference>